<evidence type="ECO:0000259" key="2">
    <source>
        <dbReference type="Pfam" id="PF20434"/>
    </source>
</evidence>
<dbReference type="EMBL" id="JAHESD010000023">
    <property type="protein sequence ID" value="MBT1703983.1"/>
    <property type="molecule type" value="Genomic_DNA"/>
</dbReference>
<dbReference type="Proteomes" id="UP000772618">
    <property type="component" value="Unassembled WGS sequence"/>
</dbReference>
<evidence type="ECO:0000313" key="3">
    <source>
        <dbReference type="EMBL" id="MBT1703983.1"/>
    </source>
</evidence>
<dbReference type="InterPro" id="IPR049492">
    <property type="entry name" value="BD-FAE-like_dom"/>
</dbReference>
<evidence type="ECO:0000256" key="1">
    <source>
        <dbReference type="ARBA" id="ARBA00022801"/>
    </source>
</evidence>
<dbReference type="InterPro" id="IPR029058">
    <property type="entry name" value="AB_hydrolase_fold"/>
</dbReference>
<feature type="domain" description="BD-FAE-like" evidence="2">
    <location>
        <begin position="36"/>
        <end position="236"/>
    </location>
</feature>
<dbReference type="Gene3D" id="3.40.50.1820">
    <property type="entry name" value="alpha/beta hydrolase"/>
    <property type="match status" value="1"/>
</dbReference>
<proteinExistence type="predicted"/>
<dbReference type="InterPro" id="IPR050300">
    <property type="entry name" value="GDXG_lipolytic_enzyme"/>
</dbReference>
<organism evidence="3 4">
    <name type="scientific">Chryseosolibacter indicus</name>
    <dbReference type="NCBI Taxonomy" id="2782351"/>
    <lineage>
        <taxon>Bacteria</taxon>
        <taxon>Pseudomonadati</taxon>
        <taxon>Bacteroidota</taxon>
        <taxon>Cytophagia</taxon>
        <taxon>Cytophagales</taxon>
        <taxon>Chryseotaleaceae</taxon>
        <taxon>Chryseosolibacter</taxon>
    </lineage>
</organism>
<accession>A0ABS5VRC9</accession>
<comment type="caution">
    <text evidence="3">The sequence shown here is derived from an EMBL/GenBank/DDBJ whole genome shotgun (WGS) entry which is preliminary data.</text>
</comment>
<dbReference type="PANTHER" id="PTHR48081">
    <property type="entry name" value="AB HYDROLASE SUPERFAMILY PROTEIN C4A8.06C"/>
    <property type="match status" value="1"/>
</dbReference>
<reference evidence="3 4" key="1">
    <citation type="submission" date="2021-05" db="EMBL/GenBank/DDBJ databases">
        <title>A Polyphasic approach of four new species of the genus Ohtaekwangia: Ohtaekwangia histidinii sp. nov., Ohtaekwangia cretensis sp. nov., Ohtaekwangia indiensis sp. nov., Ohtaekwangia reichenbachii sp. nov. from diverse environment.</title>
        <authorList>
            <person name="Octaviana S."/>
        </authorList>
    </citation>
    <scope>NUCLEOTIDE SEQUENCE [LARGE SCALE GENOMIC DNA]</scope>
    <source>
        <strain evidence="3 4">PWU20</strain>
    </source>
</reference>
<dbReference type="PANTHER" id="PTHR48081:SF6">
    <property type="entry name" value="PEPTIDASE S9 PROLYL OLIGOPEPTIDASE CATALYTIC DOMAIN-CONTAINING PROTEIN"/>
    <property type="match status" value="1"/>
</dbReference>
<keyword evidence="4" id="KW-1185">Reference proteome</keyword>
<protein>
    <submittedName>
        <fullName evidence="3">Alpha/beta hydrolase</fullName>
    </submittedName>
</protein>
<evidence type="ECO:0000313" key="4">
    <source>
        <dbReference type="Proteomes" id="UP000772618"/>
    </source>
</evidence>
<dbReference type="GO" id="GO:0016787">
    <property type="term" value="F:hydrolase activity"/>
    <property type="evidence" value="ECO:0007669"/>
    <property type="project" value="UniProtKB-KW"/>
</dbReference>
<name>A0ABS5VRC9_9BACT</name>
<gene>
    <name evidence="3" type="ORF">KK060_11870</name>
</gene>
<dbReference type="SUPFAM" id="SSF53474">
    <property type="entry name" value="alpha/beta-Hydrolases"/>
    <property type="match status" value="1"/>
</dbReference>
<sequence length="284" mass="31880">MTIPSRAQQKINLHPNKNLRVGGVNKIAEAPYMEYFSPAKGATARDVTILICPGGAYTALADQHEGIDVAKYYNSFGFHAFVLRYRLNVSDQSGARFPDQYNDVTTAIRIIKSRAQQWNINPEKVGILGFSAGGHLASMATTMHLKENKDAKDILEQFNSRPAFSILVYPVITLSDPFAHQYSREMLLGKNPEPLMIDSLSTQNRVDKQTPPVFLIHSRDDKAVPLDNSLLFHEALRKFDIPAELHIYNHGGHGYGMAPKDEMLNTWPLLTVKWLEQLGYKASK</sequence>
<dbReference type="Pfam" id="PF20434">
    <property type="entry name" value="BD-FAE"/>
    <property type="match status" value="1"/>
</dbReference>
<keyword evidence="1 3" id="KW-0378">Hydrolase</keyword>